<evidence type="ECO:0000256" key="2">
    <source>
        <dbReference type="ARBA" id="ARBA00022692"/>
    </source>
</evidence>
<name>X1JEE3_9ZZZZ</name>
<keyword evidence="3 5" id="KW-1133">Transmembrane helix</keyword>
<reference evidence="7" key="1">
    <citation type="journal article" date="2014" name="Front. Microbiol.">
        <title>High frequency of phylogenetically diverse reductive dehalogenase-homologous genes in deep subseafloor sedimentary metagenomes.</title>
        <authorList>
            <person name="Kawai M."/>
            <person name="Futagami T."/>
            <person name="Toyoda A."/>
            <person name="Takaki Y."/>
            <person name="Nishi S."/>
            <person name="Hori S."/>
            <person name="Arai W."/>
            <person name="Tsubouchi T."/>
            <person name="Morono Y."/>
            <person name="Uchiyama I."/>
            <person name="Ito T."/>
            <person name="Fujiyama A."/>
            <person name="Inagaki F."/>
            <person name="Takami H."/>
        </authorList>
    </citation>
    <scope>NUCLEOTIDE SEQUENCE</scope>
    <source>
        <strain evidence="7">Expedition CK06-06</strain>
    </source>
</reference>
<evidence type="ECO:0000313" key="7">
    <source>
        <dbReference type="EMBL" id="GAH68128.1"/>
    </source>
</evidence>
<evidence type="ECO:0000256" key="4">
    <source>
        <dbReference type="ARBA" id="ARBA00023136"/>
    </source>
</evidence>
<keyword evidence="4 5" id="KW-0472">Membrane</keyword>
<dbReference type="GO" id="GO:0016020">
    <property type="term" value="C:membrane"/>
    <property type="evidence" value="ECO:0007669"/>
    <property type="project" value="UniProtKB-SubCell"/>
</dbReference>
<proteinExistence type="predicted"/>
<organism evidence="7">
    <name type="scientific">marine sediment metagenome</name>
    <dbReference type="NCBI Taxonomy" id="412755"/>
    <lineage>
        <taxon>unclassified sequences</taxon>
        <taxon>metagenomes</taxon>
        <taxon>ecological metagenomes</taxon>
    </lineage>
</organism>
<evidence type="ECO:0000256" key="5">
    <source>
        <dbReference type="SAM" id="Phobius"/>
    </source>
</evidence>
<evidence type="ECO:0000259" key="6">
    <source>
        <dbReference type="Pfam" id="PF03176"/>
    </source>
</evidence>
<keyword evidence="2 5" id="KW-0812">Transmembrane</keyword>
<comment type="caution">
    <text evidence="7">The sequence shown here is derived from an EMBL/GenBank/DDBJ whole genome shotgun (WGS) entry which is preliminary data.</text>
</comment>
<dbReference type="Pfam" id="PF03176">
    <property type="entry name" value="MMPL"/>
    <property type="match status" value="1"/>
</dbReference>
<dbReference type="InterPro" id="IPR004869">
    <property type="entry name" value="MMPL_dom"/>
</dbReference>
<accession>X1JEE3</accession>
<evidence type="ECO:0000256" key="3">
    <source>
        <dbReference type="ARBA" id="ARBA00022989"/>
    </source>
</evidence>
<protein>
    <recommendedName>
        <fullName evidence="6">Membrane transport protein MMPL domain-containing protein</fullName>
    </recommendedName>
</protein>
<feature type="non-terminal residue" evidence="7">
    <location>
        <position position="219"/>
    </location>
</feature>
<evidence type="ECO:0000256" key="1">
    <source>
        <dbReference type="ARBA" id="ARBA00004141"/>
    </source>
</evidence>
<sequence>MVVLITAAITAVLGTFALRIQIDPEIAGLLPQKAEVMRLTEEFGENAKNGYLVVSVESKELFTIHKLKAFEEAISRIESLPEVFGTINPFNLITFQKEGKKLKLVPMSAGRRAPESIDELERFRERLTRDPLARNLVISNDLSSICSVFSIEVSDDYFDLLASIESILVDLEPYYKIHLAGHAVITETVKRYLRQDVPKFLIFGIIVILMVFFISFKSR</sequence>
<feature type="domain" description="Membrane transport protein MMPL" evidence="6">
    <location>
        <begin position="31"/>
        <end position="218"/>
    </location>
</feature>
<gene>
    <name evidence="7" type="ORF">S03H2_45079</name>
</gene>
<comment type="subcellular location">
    <subcellularLocation>
        <location evidence="1">Membrane</location>
        <topology evidence="1">Multi-pass membrane protein</topology>
    </subcellularLocation>
</comment>
<dbReference type="AlphaFoldDB" id="X1JEE3"/>
<feature type="transmembrane region" description="Helical" evidence="5">
    <location>
        <begin position="200"/>
        <end position="216"/>
    </location>
</feature>
<dbReference type="EMBL" id="BARU01028219">
    <property type="protein sequence ID" value="GAH68128.1"/>
    <property type="molecule type" value="Genomic_DNA"/>
</dbReference>